<evidence type="ECO:0000313" key="1">
    <source>
        <dbReference type="EMBL" id="CAB5299395.1"/>
    </source>
</evidence>
<organism evidence="1 2">
    <name type="scientific">Rhizophagus irregularis</name>
    <dbReference type="NCBI Taxonomy" id="588596"/>
    <lineage>
        <taxon>Eukaryota</taxon>
        <taxon>Fungi</taxon>
        <taxon>Fungi incertae sedis</taxon>
        <taxon>Mucoromycota</taxon>
        <taxon>Glomeromycotina</taxon>
        <taxon>Glomeromycetes</taxon>
        <taxon>Glomerales</taxon>
        <taxon>Glomeraceae</taxon>
        <taxon>Rhizophagus</taxon>
    </lineage>
</organism>
<dbReference type="VEuPathDB" id="FungiDB:RhiirFUN_015968"/>
<dbReference type="EMBL" id="CAGKOT010000001">
    <property type="protein sequence ID" value="CAB5299395.1"/>
    <property type="molecule type" value="Genomic_DNA"/>
</dbReference>
<evidence type="ECO:0000313" key="2">
    <source>
        <dbReference type="Proteomes" id="UP000684084"/>
    </source>
</evidence>
<accession>A0A916DWS2</accession>
<comment type="caution">
    <text evidence="1">The sequence shown here is derived from an EMBL/GenBank/DDBJ whole genome shotgun (WGS) entry which is preliminary data.</text>
</comment>
<dbReference type="Proteomes" id="UP000684084">
    <property type="component" value="Unassembled WGS sequence"/>
</dbReference>
<dbReference type="AlphaFoldDB" id="A0A916DWS2"/>
<sequence length="292" mass="32790">MPPEPHNFRPYFTLVKNTINKGNAFAVCNSCINNCDGGLEEAKLRPECYTSNKARLCRAHLAKCENFKKTFSEEEVKEILKLPVPEDKVNDIIEVDDDDESIQNLAKRRRLSTSTVSSFNSIGSQQKSLTSYYRRQMSTNDVPRFEQLFIRMTVSNGLSFSFVENEETKALFEFIAPGLVLPNRKAIGGRILKDAAKSLQHNIVKIAANDKDGVTAAFDGWTNVKMEQLWGVVFITSKGQPLVWGAHEISAERSRTTDVIQHIKEMMEDAKNKNVCIKAFVSDSAGEYAAAR</sequence>
<name>A0A916DWS2_9GLOM</name>
<gene>
    <name evidence="1" type="ORF">CHRIB12_LOCUS728</name>
</gene>
<protein>
    <recommendedName>
        <fullName evidence="3">DUF659 domain-containing protein</fullName>
    </recommendedName>
</protein>
<reference evidence="1" key="1">
    <citation type="submission" date="2020-05" db="EMBL/GenBank/DDBJ databases">
        <authorList>
            <person name="Rincon C."/>
            <person name="Sanders R I."/>
            <person name="Robbins C."/>
            <person name="Chaturvedi A."/>
        </authorList>
    </citation>
    <scope>NUCLEOTIDE SEQUENCE</scope>
    <source>
        <strain evidence="1">CHB12</strain>
    </source>
</reference>
<evidence type="ECO:0008006" key="3">
    <source>
        <dbReference type="Google" id="ProtNLM"/>
    </source>
</evidence>
<proteinExistence type="predicted"/>
<dbReference type="OrthoDB" id="2436760at2759"/>